<name>A0A0L7KRF1_OPEBR</name>
<accession>A0A0L7KRF1</accession>
<evidence type="ECO:0000256" key="1">
    <source>
        <dbReference type="SAM" id="MobiDB-lite"/>
    </source>
</evidence>
<comment type="caution">
    <text evidence="2">The sequence shown here is derived from an EMBL/GenBank/DDBJ whole genome shotgun (WGS) entry which is preliminary data.</text>
</comment>
<feature type="region of interest" description="Disordered" evidence="1">
    <location>
        <begin position="1"/>
        <end position="84"/>
    </location>
</feature>
<protein>
    <submittedName>
        <fullName evidence="2">Uncharacterized protein</fullName>
    </submittedName>
</protein>
<dbReference type="STRING" id="104452.A0A0L7KRF1"/>
<reference evidence="2 3" key="1">
    <citation type="journal article" date="2015" name="Genome Biol. Evol.">
        <title>The genome of winter moth (Operophtera brumata) provides a genomic perspective on sexual dimorphism and phenology.</title>
        <authorList>
            <person name="Derks M.F."/>
            <person name="Smit S."/>
            <person name="Salis L."/>
            <person name="Schijlen E."/>
            <person name="Bossers A."/>
            <person name="Mateman C."/>
            <person name="Pijl A.S."/>
            <person name="de Ridder D."/>
            <person name="Groenen M.A."/>
            <person name="Visser M.E."/>
            <person name="Megens H.J."/>
        </authorList>
    </citation>
    <scope>NUCLEOTIDE SEQUENCE [LARGE SCALE GENOMIC DNA]</scope>
    <source>
        <strain evidence="2">WM2013NL</strain>
        <tissue evidence="2">Head and thorax</tissue>
    </source>
</reference>
<feature type="compositionally biased region" description="Pro residues" evidence="1">
    <location>
        <begin position="1"/>
        <end position="11"/>
    </location>
</feature>
<evidence type="ECO:0000313" key="3">
    <source>
        <dbReference type="Proteomes" id="UP000037510"/>
    </source>
</evidence>
<keyword evidence="3" id="KW-1185">Reference proteome</keyword>
<dbReference type="AlphaFoldDB" id="A0A0L7KRF1"/>
<organism evidence="2 3">
    <name type="scientific">Operophtera brumata</name>
    <name type="common">Winter moth</name>
    <name type="synonym">Phalaena brumata</name>
    <dbReference type="NCBI Taxonomy" id="104452"/>
    <lineage>
        <taxon>Eukaryota</taxon>
        <taxon>Metazoa</taxon>
        <taxon>Ecdysozoa</taxon>
        <taxon>Arthropoda</taxon>
        <taxon>Hexapoda</taxon>
        <taxon>Insecta</taxon>
        <taxon>Pterygota</taxon>
        <taxon>Neoptera</taxon>
        <taxon>Endopterygota</taxon>
        <taxon>Lepidoptera</taxon>
        <taxon>Glossata</taxon>
        <taxon>Ditrysia</taxon>
        <taxon>Geometroidea</taxon>
        <taxon>Geometridae</taxon>
        <taxon>Larentiinae</taxon>
        <taxon>Operophtera</taxon>
    </lineage>
</organism>
<proteinExistence type="predicted"/>
<sequence>MVCDGPDPPEYNPQELSPLPRHELLNGNGEDSDDENEHIGYEPLPQGPEAVHSDHESDEDAENSDGTPNDVPPIETMESVLTRN</sequence>
<evidence type="ECO:0000313" key="2">
    <source>
        <dbReference type="EMBL" id="KOB65877.1"/>
    </source>
</evidence>
<dbReference type="EMBL" id="JTDY01006578">
    <property type="protein sequence ID" value="KOB65877.1"/>
    <property type="molecule type" value="Genomic_DNA"/>
</dbReference>
<gene>
    <name evidence="2" type="ORF">OBRU01_22597</name>
</gene>
<dbReference type="Proteomes" id="UP000037510">
    <property type="component" value="Unassembled WGS sequence"/>
</dbReference>
<feature type="non-terminal residue" evidence="2">
    <location>
        <position position="84"/>
    </location>
</feature>